<dbReference type="PROSITE" id="PS00463">
    <property type="entry name" value="ZN2_CY6_FUNGAL_1"/>
    <property type="match status" value="1"/>
</dbReference>
<dbReference type="Gene3D" id="4.10.240.10">
    <property type="entry name" value="Zn(2)-C6 fungal-type DNA-binding domain"/>
    <property type="match status" value="1"/>
</dbReference>
<keyword evidence="2" id="KW-0539">Nucleus</keyword>
<dbReference type="GO" id="GO:0005634">
    <property type="term" value="C:nucleus"/>
    <property type="evidence" value="ECO:0007669"/>
    <property type="project" value="UniProtKB-SubCell"/>
</dbReference>
<keyword evidence="6" id="KW-1185">Reference proteome</keyword>
<feature type="compositionally biased region" description="Basic residues" evidence="3">
    <location>
        <begin position="10"/>
        <end position="21"/>
    </location>
</feature>
<feature type="compositionally biased region" description="Polar residues" evidence="3">
    <location>
        <begin position="90"/>
        <end position="115"/>
    </location>
</feature>
<evidence type="ECO:0000256" key="3">
    <source>
        <dbReference type="SAM" id="MobiDB-lite"/>
    </source>
</evidence>
<dbReference type="GO" id="GO:0045944">
    <property type="term" value="P:positive regulation of transcription by RNA polymerase II"/>
    <property type="evidence" value="ECO:0007669"/>
    <property type="project" value="TreeGrafter"/>
</dbReference>
<evidence type="ECO:0000313" key="5">
    <source>
        <dbReference type="EMBL" id="OAQ66800.1"/>
    </source>
</evidence>
<evidence type="ECO:0000259" key="4">
    <source>
        <dbReference type="PROSITE" id="PS50048"/>
    </source>
</evidence>
<dbReference type="SMART" id="SM00066">
    <property type="entry name" value="GAL4"/>
    <property type="match status" value="1"/>
</dbReference>
<dbReference type="Pfam" id="PF00172">
    <property type="entry name" value="Zn_clus"/>
    <property type="match status" value="1"/>
</dbReference>
<evidence type="ECO:0000313" key="6">
    <source>
        <dbReference type="Proteomes" id="UP000078397"/>
    </source>
</evidence>
<dbReference type="RefSeq" id="XP_018143887.1">
    <property type="nucleotide sequence ID" value="XM_018287041.1"/>
</dbReference>
<dbReference type="InterPro" id="IPR036864">
    <property type="entry name" value="Zn2-C6_fun-type_DNA-bd_sf"/>
</dbReference>
<evidence type="ECO:0000256" key="2">
    <source>
        <dbReference type="ARBA" id="ARBA00023242"/>
    </source>
</evidence>
<dbReference type="AlphaFoldDB" id="A0A179FNI9"/>
<feature type="region of interest" description="Disordered" evidence="3">
    <location>
        <begin position="90"/>
        <end position="130"/>
    </location>
</feature>
<feature type="region of interest" description="Disordered" evidence="3">
    <location>
        <begin position="1"/>
        <end position="24"/>
    </location>
</feature>
<comment type="subcellular location">
    <subcellularLocation>
        <location evidence="1">Nucleus</location>
    </subcellularLocation>
</comment>
<dbReference type="PANTHER" id="PTHR37534">
    <property type="entry name" value="TRANSCRIPTIONAL ACTIVATOR PROTEIN UGA3"/>
    <property type="match status" value="1"/>
</dbReference>
<dbReference type="PANTHER" id="PTHR37534:SF3">
    <property type="entry name" value="ZN(II)2CYS6 TRANSCRIPTION FACTOR (EUROFUNG)"/>
    <property type="match status" value="1"/>
</dbReference>
<sequence length="627" mass="69838">MNTRDDDGRPRKRARKSRGKGLRTTTGCLTCRKRHKKCDEQRPVCGPCSISDRHCAFPQSLDATSPSETSAPNSPRAIATTSTYNHRQVNSAENHGNSSLDAPHSEQNGVSNNFASHMGGETLPTGDEQLAVAPSNGGFICSPESISSEAWSANFASIRWLDLLATDAAQADSNFPLTTGPALTDGQTRGARLARATAISVHVSPALLNGQAQLPEDLDPEFERTTWQSVGDVVLSAHEAKLFRHFADRCASWLDVFDPHKLFSNYAIRLAIRNTGLMKAILALSAKHRFSGIDDVARQLRTDADGEFEEGEWIRYYYETLQYVRETLKYPSYSHSEELLATALVISAYEMLDESDGSGNWQRHLKGIFWIQRSQDVDGGCGGLRQSVWWAWLRQDIWAAFRESRACLSFWVPFKAIHELDQNELADRSIYILSQAINYRASVQAAAAGSTTANHMDQMQLSKQRDKLLSMMEQWKSCLGDEYKVLPTPTDAAGDVFTPLWIHPPRFGVALQVHSFAQIIVTLHSVNPALAGFNGYLKMQRTLSEAVNTICGIATQLRDESCQILSAQCLYGAGLCVADGKKRNKIISMMEDCENRTSWAPMATWREDLRREWERADKNDFETMGDG</sequence>
<dbReference type="KEGG" id="pchm:VFPPC_08313"/>
<dbReference type="SUPFAM" id="SSF57701">
    <property type="entry name" value="Zn2/Cys6 DNA-binding domain"/>
    <property type="match status" value="1"/>
</dbReference>
<name>A0A179FNI9_METCM</name>
<dbReference type="CDD" id="cd00067">
    <property type="entry name" value="GAL4"/>
    <property type="match status" value="1"/>
</dbReference>
<dbReference type="EMBL" id="LSBJ02000004">
    <property type="protein sequence ID" value="OAQ66800.1"/>
    <property type="molecule type" value="Genomic_DNA"/>
</dbReference>
<dbReference type="GeneID" id="28851035"/>
<comment type="caution">
    <text evidence="5">The sequence shown here is derived from an EMBL/GenBank/DDBJ whole genome shotgun (WGS) entry which is preliminary data.</text>
</comment>
<proteinExistence type="predicted"/>
<reference evidence="5 6" key="1">
    <citation type="journal article" date="2016" name="PLoS Pathog.">
        <title>Biosynthesis of antibiotic leucinostatins in bio-control fungus Purpureocillium lilacinum and their inhibition on phytophthora revealed by genome mining.</title>
        <authorList>
            <person name="Wang G."/>
            <person name="Liu Z."/>
            <person name="Lin R."/>
            <person name="Li E."/>
            <person name="Mao Z."/>
            <person name="Ling J."/>
            <person name="Yang Y."/>
            <person name="Yin W.B."/>
            <person name="Xie B."/>
        </authorList>
    </citation>
    <scope>NUCLEOTIDE SEQUENCE [LARGE SCALE GENOMIC DNA]</scope>
    <source>
        <strain evidence="5">170</strain>
    </source>
</reference>
<accession>A0A179FNI9</accession>
<dbReference type="Proteomes" id="UP000078397">
    <property type="component" value="Unassembled WGS sequence"/>
</dbReference>
<organism evidence="5 6">
    <name type="scientific">Pochonia chlamydosporia 170</name>
    <dbReference type="NCBI Taxonomy" id="1380566"/>
    <lineage>
        <taxon>Eukaryota</taxon>
        <taxon>Fungi</taxon>
        <taxon>Dikarya</taxon>
        <taxon>Ascomycota</taxon>
        <taxon>Pezizomycotina</taxon>
        <taxon>Sordariomycetes</taxon>
        <taxon>Hypocreomycetidae</taxon>
        <taxon>Hypocreales</taxon>
        <taxon>Clavicipitaceae</taxon>
        <taxon>Pochonia</taxon>
    </lineage>
</organism>
<dbReference type="STRING" id="1380566.A0A179FNI9"/>
<gene>
    <name evidence="5" type="ORF">VFPPC_08313</name>
</gene>
<feature type="domain" description="Zn(2)-C6 fungal-type" evidence="4">
    <location>
        <begin position="27"/>
        <end position="57"/>
    </location>
</feature>
<dbReference type="OrthoDB" id="5319341at2759"/>
<protein>
    <submittedName>
        <fullName evidence="5">Fungal transcriptional regulatory protein</fullName>
    </submittedName>
</protein>
<dbReference type="InterPro" id="IPR001138">
    <property type="entry name" value="Zn2Cys6_DnaBD"/>
</dbReference>
<dbReference type="PROSITE" id="PS50048">
    <property type="entry name" value="ZN2_CY6_FUNGAL_2"/>
    <property type="match status" value="1"/>
</dbReference>
<dbReference type="GO" id="GO:0000981">
    <property type="term" value="F:DNA-binding transcription factor activity, RNA polymerase II-specific"/>
    <property type="evidence" value="ECO:0007669"/>
    <property type="project" value="InterPro"/>
</dbReference>
<dbReference type="GO" id="GO:0000976">
    <property type="term" value="F:transcription cis-regulatory region binding"/>
    <property type="evidence" value="ECO:0007669"/>
    <property type="project" value="TreeGrafter"/>
</dbReference>
<dbReference type="GO" id="GO:0008270">
    <property type="term" value="F:zinc ion binding"/>
    <property type="evidence" value="ECO:0007669"/>
    <property type="project" value="InterPro"/>
</dbReference>
<evidence type="ECO:0000256" key="1">
    <source>
        <dbReference type="ARBA" id="ARBA00004123"/>
    </source>
</evidence>
<dbReference type="Pfam" id="PF11951">
    <property type="entry name" value="Fungal_trans_2"/>
    <property type="match status" value="1"/>
</dbReference>
<dbReference type="InterPro" id="IPR021858">
    <property type="entry name" value="Fun_TF"/>
</dbReference>